<comment type="caution">
    <text evidence="2">The sequence shown here is derived from an EMBL/GenBank/DDBJ whole genome shotgun (WGS) entry which is preliminary data.</text>
</comment>
<evidence type="ECO:0000256" key="1">
    <source>
        <dbReference type="SAM" id="MobiDB-lite"/>
    </source>
</evidence>
<organism evidence="2 3">
    <name type="scientific">Methylobacterium radiotolerans</name>
    <dbReference type="NCBI Taxonomy" id="31998"/>
    <lineage>
        <taxon>Bacteria</taxon>
        <taxon>Pseudomonadati</taxon>
        <taxon>Pseudomonadota</taxon>
        <taxon>Alphaproteobacteria</taxon>
        <taxon>Hyphomicrobiales</taxon>
        <taxon>Methylobacteriaceae</taxon>
        <taxon>Methylobacterium</taxon>
    </lineage>
</organism>
<feature type="region of interest" description="Disordered" evidence="1">
    <location>
        <begin position="45"/>
        <end position="102"/>
    </location>
</feature>
<dbReference type="EMBL" id="MLBY01000001">
    <property type="protein sequence ID" value="MEE7455370.1"/>
    <property type="molecule type" value="Genomic_DNA"/>
</dbReference>
<evidence type="ECO:0008006" key="4">
    <source>
        <dbReference type="Google" id="ProtNLM"/>
    </source>
</evidence>
<evidence type="ECO:0000313" key="3">
    <source>
        <dbReference type="Proteomes" id="UP001349262"/>
    </source>
</evidence>
<proteinExistence type="predicted"/>
<name>A0ABU7T490_9HYPH</name>
<keyword evidence="3" id="KW-1185">Reference proteome</keyword>
<evidence type="ECO:0000313" key="2">
    <source>
        <dbReference type="EMBL" id="MEE7455370.1"/>
    </source>
</evidence>
<accession>A0ABU7T490</accession>
<reference evidence="2 3" key="1">
    <citation type="journal article" date="2012" name="Genet. Mol. Biol.">
        <title>Analysis of 16S rRNA and mxaF genes revealing insights into Methylobacterium niche-specific plant association.</title>
        <authorList>
            <person name="Dourado M.N."/>
            <person name="Andreote F.D."/>
            <person name="Dini-Andreote F."/>
            <person name="Conti R."/>
            <person name="Araujo J.M."/>
            <person name="Araujo W.L."/>
        </authorList>
    </citation>
    <scope>NUCLEOTIDE SEQUENCE [LARGE SCALE GENOMIC DNA]</scope>
    <source>
        <strain evidence="2 3">SR1.6/4</strain>
    </source>
</reference>
<protein>
    <recommendedName>
        <fullName evidence="4">Lipoprotein</fullName>
    </recommendedName>
</protein>
<gene>
    <name evidence="2" type="ORF">MRSR164_00660</name>
</gene>
<sequence length="116" mass="11479">MSAPSSRLPILIALGLALTCSACGRRGSLEPPGAAVSETAPVVRPGAPASARSLPGSTVSVGDRGAAPEADAVLAGDELNPAAIPPGGDAVPVTTSRGSKRGYRIPKEPFILDAIL</sequence>
<dbReference type="Proteomes" id="UP001349262">
    <property type="component" value="Unassembled WGS sequence"/>
</dbReference>